<accession>A0ABN7EAA2</accession>
<gene>
    <name evidence="1" type="ORF">SI7747_UN021165</name>
</gene>
<evidence type="ECO:0000313" key="1">
    <source>
        <dbReference type="EMBL" id="CAA6674807.1"/>
    </source>
</evidence>
<protein>
    <submittedName>
        <fullName evidence="1">Uncharacterized protein</fullName>
    </submittedName>
</protein>
<keyword evidence="2" id="KW-1185">Reference proteome</keyword>
<evidence type="ECO:0000313" key="2">
    <source>
        <dbReference type="Proteomes" id="UP001189122"/>
    </source>
</evidence>
<sequence length="82" mass="9030">MGHRLVSGGCHPAEWKNGNFVALRRLSLDEEELDGGGVRVRSFIFKSAQQEEALHHIYNITFPIKRACTTTLAPQPAGTPVT</sequence>
<organism evidence="1 2">
    <name type="scientific">Spirodela intermedia</name>
    <name type="common">Intermediate duckweed</name>
    <dbReference type="NCBI Taxonomy" id="51605"/>
    <lineage>
        <taxon>Eukaryota</taxon>
        <taxon>Viridiplantae</taxon>
        <taxon>Streptophyta</taxon>
        <taxon>Embryophyta</taxon>
        <taxon>Tracheophyta</taxon>
        <taxon>Spermatophyta</taxon>
        <taxon>Magnoliopsida</taxon>
        <taxon>Liliopsida</taxon>
        <taxon>Araceae</taxon>
        <taxon>Lemnoideae</taxon>
        <taxon>Spirodela</taxon>
    </lineage>
</organism>
<dbReference type="Proteomes" id="UP001189122">
    <property type="component" value="Unassembled WGS sequence"/>
</dbReference>
<name>A0ABN7EAA2_SPIIN</name>
<dbReference type="EMBL" id="CACRZD030000153">
    <property type="protein sequence ID" value="CAA6674807.1"/>
    <property type="molecule type" value="Genomic_DNA"/>
</dbReference>
<comment type="caution">
    <text evidence="1">The sequence shown here is derived from an EMBL/GenBank/DDBJ whole genome shotgun (WGS) entry which is preliminary data.</text>
</comment>
<reference evidence="2" key="1">
    <citation type="journal article" date="2020" name="Sci. Rep.">
        <title>Chromosome-scale genome assembly for the duckweed Spirodela intermedia, integrating cytogenetic maps, PacBio and Oxford Nanopore libraries.</title>
        <authorList>
            <person name="Hoang P.T.N."/>
            <person name="Fiebig A."/>
            <person name="Novak P."/>
            <person name="Macas J."/>
            <person name="Cao H.X."/>
            <person name="Stepanenko A."/>
            <person name="Chen G."/>
            <person name="Borisjuk N."/>
            <person name="Scholz U."/>
            <person name="Schubert I."/>
        </authorList>
    </citation>
    <scope>NUCLEOTIDE SEQUENCE [LARGE SCALE GENOMIC DNA]</scope>
</reference>
<proteinExistence type="predicted"/>